<dbReference type="Proteomes" id="UP000297245">
    <property type="component" value="Unassembled WGS sequence"/>
</dbReference>
<dbReference type="EMBL" id="ML179045">
    <property type="protein sequence ID" value="THV06092.1"/>
    <property type="molecule type" value="Genomic_DNA"/>
</dbReference>
<dbReference type="InterPro" id="IPR036291">
    <property type="entry name" value="NAD(P)-bd_dom_sf"/>
</dbReference>
<feature type="domain" description="NAD(P)-binding" evidence="2">
    <location>
        <begin position="7"/>
        <end position="208"/>
    </location>
</feature>
<name>A0A4S8MSX6_DENBC</name>
<evidence type="ECO:0000313" key="3">
    <source>
        <dbReference type="EMBL" id="THV06092.1"/>
    </source>
</evidence>
<organism evidence="3 4">
    <name type="scientific">Dendrothele bispora (strain CBS 962.96)</name>
    <dbReference type="NCBI Taxonomy" id="1314807"/>
    <lineage>
        <taxon>Eukaryota</taxon>
        <taxon>Fungi</taxon>
        <taxon>Dikarya</taxon>
        <taxon>Basidiomycota</taxon>
        <taxon>Agaricomycotina</taxon>
        <taxon>Agaricomycetes</taxon>
        <taxon>Agaricomycetidae</taxon>
        <taxon>Agaricales</taxon>
        <taxon>Agaricales incertae sedis</taxon>
        <taxon>Dendrothele</taxon>
    </lineage>
</organism>
<evidence type="ECO:0000313" key="4">
    <source>
        <dbReference type="Proteomes" id="UP000297245"/>
    </source>
</evidence>
<dbReference type="Gene3D" id="3.40.50.720">
    <property type="entry name" value="NAD(P)-binding Rossmann-like Domain"/>
    <property type="match status" value="1"/>
</dbReference>
<dbReference type="SUPFAM" id="SSF51735">
    <property type="entry name" value="NAD(P)-binding Rossmann-fold domains"/>
    <property type="match status" value="1"/>
</dbReference>
<keyword evidence="4" id="KW-1185">Reference proteome</keyword>
<dbReference type="PANTHER" id="PTHR43355">
    <property type="entry name" value="FLAVIN REDUCTASE (NADPH)"/>
    <property type="match status" value="1"/>
</dbReference>
<proteinExistence type="inferred from homology"/>
<dbReference type="GO" id="GO:0016646">
    <property type="term" value="F:oxidoreductase activity, acting on the CH-NH group of donors, NAD or NADP as acceptor"/>
    <property type="evidence" value="ECO:0007669"/>
    <property type="project" value="TreeGrafter"/>
</dbReference>
<evidence type="ECO:0000259" key="2">
    <source>
        <dbReference type="Pfam" id="PF13460"/>
    </source>
</evidence>
<comment type="similarity">
    <text evidence="1">Belongs to the avfA family.</text>
</comment>
<dbReference type="PANTHER" id="PTHR43355:SF2">
    <property type="entry name" value="FLAVIN REDUCTASE (NADPH)"/>
    <property type="match status" value="1"/>
</dbReference>
<sequence length="223" mass="24042">MRLLILGATGPVGILLTREVLSSLTDCSVVLYVRSPEKLPEDVTSNTAVTVINGQLTNLELLSQAMEGVDAVLSALGPSVKKGPFHPSGQPLAHAMENVIQLMHKNNVKRLMVLGTASITAPEDKFDIKFQALVTGVAVGAHNAYKDVVAIGENVKKENDLDWTIVRVPILTNKETRDIVPGFIGDHKVGTTLARVGFGVFVAEQLKDENSPWIRKAPMICTP</sequence>
<accession>A0A4S8MSX6</accession>
<dbReference type="InterPro" id="IPR051606">
    <property type="entry name" value="Polyketide_Oxido-like"/>
</dbReference>
<dbReference type="InterPro" id="IPR016040">
    <property type="entry name" value="NAD(P)-bd_dom"/>
</dbReference>
<dbReference type="Pfam" id="PF13460">
    <property type="entry name" value="NAD_binding_10"/>
    <property type="match status" value="1"/>
</dbReference>
<gene>
    <name evidence="3" type="ORF">K435DRAFT_645949</name>
</gene>
<dbReference type="AlphaFoldDB" id="A0A4S8MSX6"/>
<dbReference type="OrthoDB" id="10254221at2759"/>
<protein>
    <submittedName>
        <fullName evidence="3">NAD-P-binding protein</fullName>
    </submittedName>
</protein>
<evidence type="ECO:0000256" key="1">
    <source>
        <dbReference type="ARBA" id="ARBA00038376"/>
    </source>
</evidence>
<reference evidence="3 4" key="1">
    <citation type="journal article" date="2019" name="Nat. Ecol. Evol.">
        <title>Megaphylogeny resolves global patterns of mushroom evolution.</title>
        <authorList>
            <person name="Varga T."/>
            <person name="Krizsan K."/>
            <person name="Foldi C."/>
            <person name="Dima B."/>
            <person name="Sanchez-Garcia M."/>
            <person name="Sanchez-Ramirez S."/>
            <person name="Szollosi G.J."/>
            <person name="Szarkandi J.G."/>
            <person name="Papp V."/>
            <person name="Albert L."/>
            <person name="Andreopoulos W."/>
            <person name="Angelini C."/>
            <person name="Antonin V."/>
            <person name="Barry K.W."/>
            <person name="Bougher N.L."/>
            <person name="Buchanan P."/>
            <person name="Buyck B."/>
            <person name="Bense V."/>
            <person name="Catcheside P."/>
            <person name="Chovatia M."/>
            <person name="Cooper J."/>
            <person name="Damon W."/>
            <person name="Desjardin D."/>
            <person name="Finy P."/>
            <person name="Geml J."/>
            <person name="Haridas S."/>
            <person name="Hughes K."/>
            <person name="Justo A."/>
            <person name="Karasinski D."/>
            <person name="Kautmanova I."/>
            <person name="Kiss B."/>
            <person name="Kocsube S."/>
            <person name="Kotiranta H."/>
            <person name="LaButti K.M."/>
            <person name="Lechner B.E."/>
            <person name="Liimatainen K."/>
            <person name="Lipzen A."/>
            <person name="Lukacs Z."/>
            <person name="Mihaltcheva S."/>
            <person name="Morgado L.N."/>
            <person name="Niskanen T."/>
            <person name="Noordeloos M.E."/>
            <person name="Ohm R.A."/>
            <person name="Ortiz-Santana B."/>
            <person name="Ovrebo C."/>
            <person name="Racz N."/>
            <person name="Riley R."/>
            <person name="Savchenko A."/>
            <person name="Shiryaev A."/>
            <person name="Soop K."/>
            <person name="Spirin V."/>
            <person name="Szebenyi C."/>
            <person name="Tomsovsky M."/>
            <person name="Tulloss R.E."/>
            <person name="Uehling J."/>
            <person name="Grigoriev I.V."/>
            <person name="Vagvolgyi C."/>
            <person name="Papp T."/>
            <person name="Martin F.M."/>
            <person name="Miettinen O."/>
            <person name="Hibbett D.S."/>
            <person name="Nagy L.G."/>
        </authorList>
    </citation>
    <scope>NUCLEOTIDE SEQUENCE [LARGE SCALE GENOMIC DNA]</scope>
    <source>
        <strain evidence="3 4">CBS 962.96</strain>
    </source>
</reference>